<dbReference type="NCBIfam" id="TIGR00702">
    <property type="entry name" value="YcaO-type kinase domain"/>
    <property type="match status" value="1"/>
</dbReference>
<keyword evidence="3" id="KW-1185">Reference proteome</keyword>
<dbReference type="PANTHER" id="PTHR37809:SF1">
    <property type="entry name" value="RIBOSOMAL PROTEIN S12 METHYLTHIOTRANSFERASE ACCESSORY FACTOR YCAO"/>
    <property type="match status" value="1"/>
</dbReference>
<dbReference type="EMBL" id="JAUSVF010000002">
    <property type="protein sequence ID" value="MDQ0322203.1"/>
    <property type="molecule type" value="Genomic_DNA"/>
</dbReference>
<dbReference type="PANTHER" id="PTHR37809">
    <property type="entry name" value="RIBOSOMAL PROTEIN S12 METHYLTHIOTRANSFERASE ACCESSORY FACTOR YCAO"/>
    <property type="match status" value="1"/>
</dbReference>
<protein>
    <submittedName>
        <fullName evidence="2">YcaO-like protein with predicted kinase domain</fullName>
    </submittedName>
</protein>
<dbReference type="Gene3D" id="3.30.1330.230">
    <property type="match status" value="1"/>
</dbReference>
<dbReference type="InterPro" id="IPR003776">
    <property type="entry name" value="YcaO-like_dom"/>
</dbReference>
<dbReference type="RefSeq" id="WP_307233759.1">
    <property type="nucleotide sequence ID" value="NZ_JAUSVF010000002.1"/>
</dbReference>
<evidence type="ECO:0000259" key="1">
    <source>
        <dbReference type="PROSITE" id="PS51664"/>
    </source>
</evidence>
<dbReference type="Proteomes" id="UP001230207">
    <property type="component" value="Unassembled WGS sequence"/>
</dbReference>
<evidence type="ECO:0000313" key="2">
    <source>
        <dbReference type="EMBL" id="MDQ0322203.1"/>
    </source>
</evidence>
<dbReference type="Pfam" id="PF02624">
    <property type="entry name" value="YcaO"/>
    <property type="match status" value="1"/>
</dbReference>
<proteinExistence type="predicted"/>
<reference evidence="2 3" key="1">
    <citation type="submission" date="2023-07" db="EMBL/GenBank/DDBJ databases">
        <title>Genomic Encyclopedia of Type Strains, Phase IV (KMG-IV): sequencing the most valuable type-strain genomes for metagenomic binning, comparative biology and taxonomic classification.</title>
        <authorList>
            <person name="Goeker M."/>
        </authorList>
    </citation>
    <scope>NUCLEOTIDE SEQUENCE [LARGE SCALE GENOMIC DNA]</scope>
    <source>
        <strain evidence="2 3">DSM 1112</strain>
    </source>
</reference>
<comment type="caution">
    <text evidence="2">The sequence shown here is derived from an EMBL/GenBank/DDBJ whole genome shotgun (WGS) entry which is preliminary data.</text>
</comment>
<name>A0ABU0BVC6_9HYPH</name>
<dbReference type="PROSITE" id="PS51664">
    <property type="entry name" value="YCAO"/>
    <property type="match status" value="1"/>
</dbReference>
<gene>
    <name evidence="2" type="ORF">QO002_004409</name>
</gene>
<accession>A0ABU0BVC6</accession>
<feature type="domain" description="YcaO" evidence="1">
    <location>
        <begin position="45"/>
        <end position="361"/>
    </location>
</feature>
<organism evidence="2 3">
    <name type="scientific">Pararhizobium capsulatum DSM 1112</name>
    <dbReference type="NCBI Taxonomy" id="1121113"/>
    <lineage>
        <taxon>Bacteria</taxon>
        <taxon>Pseudomonadati</taxon>
        <taxon>Pseudomonadota</taxon>
        <taxon>Alphaproteobacteria</taxon>
        <taxon>Hyphomicrobiales</taxon>
        <taxon>Rhizobiaceae</taxon>
        <taxon>Rhizobium/Agrobacterium group</taxon>
        <taxon>Pararhizobium</taxon>
    </lineage>
</organism>
<evidence type="ECO:0000313" key="3">
    <source>
        <dbReference type="Proteomes" id="UP001230207"/>
    </source>
</evidence>
<sequence>MRDILPICSRAGVTRLGDLTGLDHLGIPVAQAVRPVALSEVTSLGRGKTLQQAAIGALMEAMERVYAEAVPPGRVFVATAQELGIAEGAFDTLALPERKRDWRSVETAWVLGLDVAGGTEIPVPLELVHACYTEPPLPHDGLFHRTTTGLACHRTVHEAFLHGLFECLERDALARAFATHGFFDRMRLAAERLDGDVGTWLSISAEHGIAAAFWSAPSPTGVPVVWCQTIETGSEAPLLSLPTEGYAAAPTLPQAMANALLEALVTRAAVISGARDDLTATHYSRARADIVATARQLILDAGKTESSGLQEIPAVQCASDIVERVTVVGLGAVIAVPVGSDRGIHCVRTVLSAALPLAVVR</sequence>